<reference evidence="1" key="1">
    <citation type="submission" date="2019-05" db="EMBL/GenBank/DDBJ databases">
        <title>Revised genome assembly of Burkholderiaceae (previously Ralstonia) sp. PBA.</title>
        <authorList>
            <person name="Gan H.M."/>
        </authorList>
    </citation>
    <scope>NUCLEOTIDE SEQUENCE</scope>
    <source>
        <strain evidence="1">PBA</strain>
    </source>
</reference>
<evidence type="ECO:0000313" key="1">
    <source>
        <dbReference type="EMBL" id="TMS56822.1"/>
    </source>
</evidence>
<protein>
    <submittedName>
        <fullName evidence="1">Uncharacterized protein</fullName>
    </submittedName>
</protein>
<name>A0ACD3SKV8_9BURK</name>
<gene>
    <name evidence="1" type="ORF">MW7_017310</name>
</gene>
<proteinExistence type="predicted"/>
<keyword evidence="2" id="KW-1185">Reference proteome</keyword>
<comment type="caution">
    <text evidence="1">The sequence shown here is derived from an EMBL/GenBank/DDBJ whole genome shotgun (WGS) entry which is preliminary data.</text>
</comment>
<dbReference type="Proteomes" id="UP000004277">
    <property type="component" value="Unassembled WGS sequence"/>
</dbReference>
<accession>A0ACD3SKV8</accession>
<dbReference type="EMBL" id="AKCV02000026">
    <property type="protein sequence ID" value="TMS56822.1"/>
    <property type="molecule type" value="Genomic_DNA"/>
</dbReference>
<sequence length="126" mass="14025">MQESTPSPRFFDSLRSLLGNVAAMARTRLELASVELAEEKARLMQQAFLGLLGLAFLSLGMIALTALIVILCWDTYRWQVLAGLVALYFGIAAYCLVRVRRQLQDAPAMFEATLAELDKDREALKS</sequence>
<organism evidence="1 2">
    <name type="scientific">Imbroritus primus</name>
    <dbReference type="NCBI Taxonomy" id="3058603"/>
    <lineage>
        <taxon>Bacteria</taxon>
        <taxon>Pseudomonadati</taxon>
        <taxon>Pseudomonadota</taxon>
        <taxon>Betaproteobacteria</taxon>
        <taxon>Burkholderiales</taxon>
        <taxon>Burkholderiaceae</taxon>
        <taxon>Imbroritus</taxon>
    </lineage>
</organism>
<evidence type="ECO:0000313" key="2">
    <source>
        <dbReference type="Proteomes" id="UP000004277"/>
    </source>
</evidence>